<dbReference type="EMBL" id="LR134155">
    <property type="protein sequence ID" value="VEA73217.1"/>
    <property type="molecule type" value="Genomic_DNA"/>
</dbReference>
<dbReference type="Pfam" id="PF07007">
    <property type="entry name" value="LprI"/>
    <property type="match status" value="1"/>
</dbReference>
<evidence type="ECO:0000256" key="1">
    <source>
        <dbReference type="SAM" id="SignalP"/>
    </source>
</evidence>
<dbReference type="Proteomes" id="UP000271603">
    <property type="component" value="Chromosome"/>
</dbReference>
<protein>
    <submittedName>
        <fullName evidence="3">Uncharacterized protein conserved in bacteria</fullName>
    </submittedName>
</protein>
<dbReference type="Gene3D" id="1.20.1270.180">
    <property type="match status" value="1"/>
</dbReference>
<feature type="chain" id="PRO_5019201445" evidence="1">
    <location>
        <begin position="21"/>
        <end position="137"/>
    </location>
</feature>
<dbReference type="InterPro" id="IPR009739">
    <property type="entry name" value="LprI-like_N"/>
</dbReference>
<evidence type="ECO:0000313" key="4">
    <source>
        <dbReference type="Proteomes" id="UP000271603"/>
    </source>
</evidence>
<feature type="domain" description="Lysozyme inhibitor LprI-like N-terminal" evidence="2">
    <location>
        <begin position="45"/>
        <end position="128"/>
    </location>
</feature>
<evidence type="ECO:0000259" key="2">
    <source>
        <dbReference type="Pfam" id="PF07007"/>
    </source>
</evidence>
<dbReference type="AlphaFoldDB" id="A0A447QT82"/>
<name>A0A447QT82_SERRU</name>
<keyword evidence="1" id="KW-0732">Signal</keyword>
<feature type="signal peptide" evidence="1">
    <location>
        <begin position="1"/>
        <end position="20"/>
    </location>
</feature>
<evidence type="ECO:0000313" key="3">
    <source>
        <dbReference type="EMBL" id="VEA73217.1"/>
    </source>
</evidence>
<gene>
    <name evidence="3" type="ORF">NCTC9419_04845</name>
</gene>
<reference evidence="3 4" key="1">
    <citation type="submission" date="2018-12" db="EMBL/GenBank/DDBJ databases">
        <authorList>
            <consortium name="Pathogen Informatics"/>
        </authorList>
    </citation>
    <scope>NUCLEOTIDE SEQUENCE [LARGE SCALE GENOMIC DNA]</scope>
    <source>
        <strain evidence="3 4">NCTC9419</strain>
    </source>
</reference>
<organism evidence="3 4">
    <name type="scientific">Serratia rubidaea</name>
    <name type="common">Serratia marinorubra</name>
    <dbReference type="NCBI Taxonomy" id="61652"/>
    <lineage>
        <taxon>Bacteria</taxon>
        <taxon>Pseudomonadati</taxon>
        <taxon>Pseudomonadota</taxon>
        <taxon>Gammaproteobacteria</taxon>
        <taxon>Enterobacterales</taxon>
        <taxon>Yersiniaceae</taxon>
        <taxon>Serratia</taxon>
    </lineage>
</organism>
<sequence length="137" mass="15621">MKKYLLVLAVLPMFSFAAQSLDELKTDHPSLCQDIKQEDGYYGDMECAGRLLDDSETKLTTRVAQIRAELKKTHAGLYQDAFERDQQSWEAYRKNRCAYVAIGVDEQSNYYAYRIALCSASENYKRLATLKGEPSVS</sequence>
<proteinExistence type="predicted"/>
<accession>A0A447QT82</accession>